<dbReference type="Gene3D" id="6.20.210.20">
    <property type="entry name" value="THAP domain"/>
    <property type="match status" value="1"/>
</dbReference>
<evidence type="ECO:0000256" key="2">
    <source>
        <dbReference type="ARBA" id="ARBA00006177"/>
    </source>
</evidence>
<dbReference type="GO" id="GO:0043565">
    <property type="term" value="F:sequence-specific DNA binding"/>
    <property type="evidence" value="ECO:0007669"/>
    <property type="project" value="InterPro"/>
</dbReference>
<dbReference type="SMART" id="SM00980">
    <property type="entry name" value="THAP"/>
    <property type="match status" value="1"/>
</dbReference>
<evidence type="ECO:0000256" key="8">
    <source>
        <dbReference type="ARBA" id="ARBA00023125"/>
    </source>
</evidence>
<keyword evidence="9" id="KW-0804">Transcription</keyword>
<evidence type="ECO:0000256" key="11">
    <source>
        <dbReference type="ARBA" id="ARBA00023306"/>
    </source>
</evidence>
<dbReference type="EMBL" id="JAHWGI010001108">
    <property type="protein sequence ID" value="KAK3922781.1"/>
    <property type="molecule type" value="Genomic_DNA"/>
</dbReference>
<evidence type="ECO:0000256" key="1">
    <source>
        <dbReference type="ARBA" id="ARBA00004642"/>
    </source>
</evidence>
<organism evidence="15 16">
    <name type="scientific">Frankliniella fusca</name>
    <dbReference type="NCBI Taxonomy" id="407009"/>
    <lineage>
        <taxon>Eukaryota</taxon>
        <taxon>Metazoa</taxon>
        <taxon>Ecdysozoa</taxon>
        <taxon>Arthropoda</taxon>
        <taxon>Hexapoda</taxon>
        <taxon>Insecta</taxon>
        <taxon>Pterygota</taxon>
        <taxon>Neoptera</taxon>
        <taxon>Paraneoptera</taxon>
        <taxon>Thysanoptera</taxon>
        <taxon>Terebrantia</taxon>
        <taxon>Thripoidea</taxon>
        <taxon>Thripidae</taxon>
        <taxon>Frankliniella</taxon>
    </lineage>
</organism>
<comment type="similarity">
    <text evidence="2">Belongs to the THAP1 family.</text>
</comment>
<reference evidence="15" key="2">
    <citation type="journal article" date="2023" name="BMC Genomics">
        <title>Pest status, molecular evolution, and epigenetic factors derived from the genome assembly of Frankliniella fusca, a thysanopteran phytovirus vector.</title>
        <authorList>
            <person name="Catto M.A."/>
            <person name="Labadie P.E."/>
            <person name="Jacobson A.L."/>
            <person name="Kennedy G.G."/>
            <person name="Srinivasan R."/>
            <person name="Hunt B.G."/>
        </authorList>
    </citation>
    <scope>NUCLEOTIDE SEQUENCE</scope>
    <source>
        <strain evidence="15">PL_HMW_Pooled</strain>
    </source>
</reference>
<dbReference type="SUPFAM" id="SSF57716">
    <property type="entry name" value="Glucocorticoid receptor-like (DNA-binding domain)"/>
    <property type="match status" value="1"/>
</dbReference>
<keyword evidence="4 12" id="KW-0863">Zinc-finger</keyword>
<evidence type="ECO:0000256" key="7">
    <source>
        <dbReference type="ARBA" id="ARBA00023054"/>
    </source>
</evidence>
<evidence type="ECO:0000256" key="10">
    <source>
        <dbReference type="ARBA" id="ARBA00023242"/>
    </source>
</evidence>
<proteinExistence type="inferred from homology"/>
<evidence type="ECO:0000256" key="9">
    <source>
        <dbReference type="ARBA" id="ARBA00023163"/>
    </source>
</evidence>
<comment type="subcellular location">
    <subcellularLocation>
        <location evidence="1">Nucleus</location>
        <location evidence="1">Nucleoplasm</location>
    </subcellularLocation>
</comment>
<accession>A0AAE1HK17</accession>
<dbReference type="InterPro" id="IPR026516">
    <property type="entry name" value="THAP1/10"/>
</dbReference>
<dbReference type="PANTHER" id="PTHR46600:SF1">
    <property type="entry name" value="THAP DOMAIN-CONTAINING PROTEIN 1"/>
    <property type="match status" value="1"/>
</dbReference>
<dbReference type="Proteomes" id="UP001219518">
    <property type="component" value="Unassembled WGS sequence"/>
</dbReference>
<dbReference type="PROSITE" id="PS50950">
    <property type="entry name" value="ZF_THAP"/>
    <property type="match status" value="1"/>
</dbReference>
<reference evidence="15" key="1">
    <citation type="submission" date="2021-07" db="EMBL/GenBank/DDBJ databases">
        <authorList>
            <person name="Catto M.A."/>
            <person name="Jacobson A."/>
            <person name="Kennedy G."/>
            <person name="Labadie P."/>
            <person name="Hunt B.G."/>
            <person name="Srinivasan R."/>
        </authorList>
    </citation>
    <scope>NUCLEOTIDE SEQUENCE</scope>
    <source>
        <strain evidence="15">PL_HMW_Pooled</strain>
        <tissue evidence="15">Head</tissue>
    </source>
</reference>
<evidence type="ECO:0000256" key="3">
    <source>
        <dbReference type="ARBA" id="ARBA00022723"/>
    </source>
</evidence>
<keyword evidence="6" id="KW-0805">Transcription regulation</keyword>
<dbReference type="Pfam" id="PF05485">
    <property type="entry name" value="THAP"/>
    <property type="match status" value="1"/>
</dbReference>
<name>A0AAE1HK17_9NEOP</name>
<evidence type="ECO:0000256" key="5">
    <source>
        <dbReference type="ARBA" id="ARBA00022833"/>
    </source>
</evidence>
<evidence type="ECO:0000259" key="14">
    <source>
        <dbReference type="PROSITE" id="PS50950"/>
    </source>
</evidence>
<keyword evidence="8 12" id="KW-0238">DNA-binding</keyword>
<gene>
    <name evidence="15" type="ORF">KUF71_000183</name>
</gene>
<feature type="region of interest" description="Disordered" evidence="13">
    <location>
        <begin position="107"/>
        <end position="147"/>
    </location>
</feature>
<comment type="caution">
    <text evidence="15">The sequence shown here is derived from an EMBL/GenBank/DDBJ whole genome shotgun (WGS) entry which is preliminary data.</text>
</comment>
<keyword evidence="7" id="KW-0175">Coiled coil</keyword>
<keyword evidence="11" id="KW-0131">Cell cycle</keyword>
<keyword evidence="10" id="KW-0539">Nucleus</keyword>
<sequence>MESEAKRSKRVTKMCCVPQCDNKATGNLSFHKFPDDPKLKKSWEVALRMGKPASEAMRVCGSHFLSIDYFPGAEGKKVKRLKLSVIPSQNLPVRQHDKVLDVEAQNKQEERFQRREKRAAAAVQSLPSRPSHVGENTAHNDDILENGPSNNIAEAEVNEETAFQDVSCQTNFVCDCESKEKTKSLTVVDLLSDKEKLKNFTGIHSFELLEGLVTCVSDLHGANKDRKDMCLRDRIILVFIKLKLNLSFTSLSILELVPLLRTVLETMIPWPGHESIKAEVYS</sequence>
<evidence type="ECO:0000256" key="12">
    <source>
        <dbReference type="PROSITE-ProRule" id="PRU00309"/>
    </source>
</evidence>
<evidence type="ECO:0000313" key="16">
    <source>
        <dbReference type="Proteomes" id="UP001219518"/>
    </source>
</evidence>
<evidence type="ECO:0000256" key="13">
    <source>
        <dbReference type="SAM" id="MobiDB-lite"/>
    </source>
</evidence>
<evidence type="ECO:0000256" key="4">
    <source>
        <dbReference type="ARBA" id="ARBA00022771"/>
    </source>
</evidence>
<dbReference type="GO" id="GO:0005654">
    <property type="term" value="C:nucleoplasm"/>
    <property type="evidence" value="ECO:0007669"/>
    <property type="project" value="UniProtKB-SubCell"/>
</dbReference>
<keyword evidence="5" id="KW-0862">Zinc</keyword>
<keyword evidence="16" id="KW-1185">Reference proteome</keyword>
<dbReference type="InterPro" id="IPR006612">
    <property type="entry name" value="THAP_Znf"/>
</dbReference>
<feature type="domain" description="THAP-type" evidence="14">
    <location>
        <begin position="11"/>
        <end position="90"/>
    </location>
</feature>
<protein>
    <submittedName>
        <fullName evidence="15">THAP domain-containing protein 1</fullName>
    </submittedName>
</protein>
<evidence type="ECO:0000313" key="15">
    <source>
        <dbReference type="EMBL" id="KAK3922781.1"/>
    </source>
</evidence>
<dbReference type="GO" id="GO:0008270">
    <property type="term" value="F:zinc ion binding"/>
    <property type="evidence" value="ECO:0007669"/>
    <property type="project" value="UniProtKB-KW"/>
</dbReference>
<evidence type="ECO:0000256" key="6">
    <source>
        <dbReference type="ARBA" id="ARBA00023015"/>
    </source>
</evidence>
<dbReference type="InterPro" id="IPR038441">
    <property type="entry name" value="THAP_Znf_sf"/>
</dbReference>
<keyword evidence="3" id="KW-0479">Metal-binding</keyword>
<dbReference type="AlphaFoldDB" id="A0AAE1HK17"/>
<dbReference type="PANTHER" id="PTHR46600">
    <property type="entry name" value="THAP DOMAIN-CONTAINING"/>
    <property type="match status" value="1"/>
</dbReference>